<proteinExistence type="predicted"/>
<dbReference type="InterPro" id="IPR008767">
    <property type="entry name" value="Phage_SPP1_head-tail_adaptor"/>
</dbReference>
<sequence length="116" mass="13641">MRIAPLRERVTFYQRQITMDDIGNESSSFQELFSRWCSVRLLSESESNGVSSIKTDKRLRFTLRYDPVILSLDTRQTRLIYQNQSYNITVIDGVTYPREIILVDVSKEDSYDNHPN</sequence>
<dbReference type="EMBL" id="FIIR01000006">
    <property type="protein sequence ID" value="CYV74997.1"/>
    <property type="molecule type" value="Genomic_DNA"/>
</dbReference>
<accession>A0A0Z8KMI6</accession>
<evidence type="ECO:0000313" key="1">
    <source>
        <dbReference type="EMBL" id="CYV74997.1"/>
    </source>
</evidence>
<reference evidence="1 3" key="1">
    <citation type="submission" date="2016-02" db="EMBL/GenBank/DDBJ databases">
        <authorList>
            <consortium name="Pathogen Informatics"/>
        </authorList>
    </citation>
    <scope>NUCLEOTIDE SEQUENCE [LARGE SCALE GENOMIC DNA]</scope>
    <source>
        <strain evidence="1 3">LSS95</strain>
    </source>
</reference>
<protein>
    <submittedName>
        <fullName evidence="2">Head-tail adaptor protein</fullName>
    </submittedName>
    <submittedName>
        <fullName evidence="1">Prophage LambdaSa04, head-tail adaptor,putative</fullName>
    </submittedName>
</protein>
<dbReference type="RefSeq" id="WP_044753271.1">
    <property type="nucleotide sequence ID" value="NZ_CEEK01000003.1"/>
</dbReference>
<dbReference type="InterPro" id="IPR038666">
    <property type="entry name" value="SSP1_head-tail_sf"/>
</dbReference>
<dbReference type="Proteomes" id="UP000069831">
    <property type="component" value="Unassembled WGS sequence"/>
</dbReference>
<name>A0A0Z8KMI6_STRSU</name>
<gene>
    <name evidence="1" type="ORF">ERS132457_00794</name>
    <name evidence="2" type="ORF">FH692_06180</name>
</gene>
<dbReference type="Gene3D" id="2.40.10.270">
    <property type="entry name" value="Bacteriophage SPP1 head-tail adaptor protein"/>
    <property type="match status" value="1"/>
</dbReference>
<evidence type="ECO:0000313" key="3">
    <source>
        <dbReference type="Proteomes" id="UP000069831"/>
    </source>
</evidence>
<organism evidence="1 3">
    <name type="scientific">Streptococcus suis</name>
    <dbReference type="NCBI Taxonomy" id="1307"/>
    <lineage>
        <taxon>Bacteria</taxon>
        <taxon>Bacillati</taxon>
        <taxon>Bacillota</taxon>
        <taxon>Bacilli</taxon>
        <taxon>Lactobacillales</taxon>
        <taxon>Streptococcaceae</taxon>
        <taxon>Streptococcus</taxon>
    </lineage>
</organism>
<dbReference type="Pfam" id="PF05521">
    <property type="entry name" value="Phage_HCP"/>
    <property type="match status" value="1"/>
</dbReference>
<dbReference type="Proteomes" id="UP000315224">
    <property type="component" value="Unassembled WGS sequence"/>
</dbReference>
<evidence type="ECO:0000313" key="2">
    <source>
        <dbReference type="EMBL" id="TQE88508.1"/>
    </source>
</evidence>
<evidence type="ECO:0000313" key="4">
    <source>
        <dbReference type="Proteomes" id="UP000315224"/>
    </source>
</evidence>
<reference evidence="2 4" key="2">
    <citation type="submission" date="2019-06" db="EMBL/GenBank/DDBJ databases">
        <title>Comprehensive assessment of Oxford Nanopore MinION sequencing for bacterial characterization and routine diagnosis.</title>
        <authorList>
            <person name="Tan S."/>
            <person name="Dvorak C.M.T."/>
            <person name="Gebhart C."/>
            <person name="Estrada A."/>
            <person name="Marthaler D.G."/>
            <person name="Murtaugh M.P."/>
        </authorList>
    </citation>
    <scope>NUCLEOTIDE SEQUENCE [LARGE SCALE GENOMIC DNA]</scope>
    <source>
        <strain evidence="2 4">2017UMN1435.21</strain>
    </source>
</reference>
<dbReference type="AlphaFoldDB" id="A0A0Z8KMI6"/>
<dbReference type="EMBL" id="VIEK01000008">
    <property type="protein sequence ID" value="TQE88508.1"/>
    <property type="molecule type" value="Genomic_DNA"/>
</dbReference>